<dbReference type="AlphaFoldDB" id="A0ABD5Z372"/>
<organism evidence="3 4">
    <name type="scientific">Halospeciosus flavus</name>
    <dbReference type="NCBI Taxonomy" id="3032283"/>
    <lineage>
        <taxon>Archaea</taxon>
        <taxon>Methanobacteriati</taxon>
        <taxon>Methanobacteriota</taxon>
        <taxon>Stenosarchaea group</taxon>
        <taxon>Halobacteria</taxon>
        <taxon>Halobacteriales</taxon>
        <taxon>Halobacteriaceae</taxon>
        <taxon>Halospeciosus</taxon>
    </lineage>
</organism>
<comment type="caution">
    <text evidence="3">The sequence shown here is derived from an EMBL/GenBank/DDBJ whole genome shotgun (WGS) entry which is preliminary data.</text>
</comment>
<feature type="transmembrane region" description="Helical" evidence="2">
    <location>
        <begin position="21"/>
        <end position="45"/>
    </location>
</feature>
<name>A0ABD5Z372_9EURY</name>
<keyword evidence="2" id="KW-0472">Membrane</keyword>
<gene>
    <name evidence="3" type="ORF">ACFQJ9_09225</name>
</gene>
<evidence type="ECO:0000256" key="1">
    <source>
        <dbReference type="SAM" id="MobiDB-lite"/>
    </source>
</evidence>
<evidence type="ECO:0000256" key="2">
    <source>
        <dbReference type="SAM" id="Phobius"/>
    </source>
</evidence>
<dbReference type="EMBL" id="JBHTAR010000011">
    <property type="protein sequence ID" value="MFC7199589.1"/>
    <property type="molecule type" value="Genomic_DNA"/>
</dbReference>
<feature type="compositionally biased region" description="Acidic residues" evidence="1">
    <location>
        <begin position="264"/>
        <end position="273"/>
    </location>
</feature>
<feature type="transmembrane region" description="Helical" evidence="2">
    <location>
        <begin position="137"/>
        <end position="156"/>
    </location>
</feature>
<feature type="region of interest" description="Disordered" evidence="1">
    <location>
        <begin position="247"/>
        <end position="313"/>
    </location>
</feature>
<feature type="transmembrane region" description="Helical" evidence="2">
    <location>
        <begin position="51"/>
        <end position="72"/>
    </location>
</feature>
<keyword evidence="2" id="KW-1133">Transmembrane helix</keyword>
<protein>
    <submittedName>
        <fullName evidence="3">DUF5794 domain-containing protein</fullName>
    </submittedName>
</protein>
<dbReference type="RefSeq" id="WP_279529518.1">
    <property type="nucleotide sequence ID" value="NZ_CP122312.1"/>
</dbReference>
<keyword evidence="2" id="KW-0812">Transmembrane</keyword>
<dbReference type="Pfam" id="PF19107">
    <property type="entry name" value="DUF5794"/>
    <property type="match status" value="1"/>
</dbReference>
<reference evidence="3 4" key="1">
    <citation type="journal article" date="2019" name="Int. J. Syst. Evol. Microbiol.">
        <title>The Global Catalogue of Microorganisms (GCM) 10K type strain sequencing project: providing services to taxonomists for standard genome sequencing and annotation.</title>
        <authorList>
            <consortium name="The Broad Institute Genomics Platform"/>
            <consortium name="The Broad Institute Genome Sequencing Center for Infectious Disease"/>
            <person name="Wu L."/>
            <person name="Ma J."/>
        </authorList>
    </citation>
    <scope>NUCLEOTIDE SEQUENCE [LARGE SCALE GENOMIC DNA]</scope>
    <source>
        <strain evidence="3 4">XZGYJ-43</strain>
    </source>
</reference>
<proteinExistence type="predicted"/>
<sequence>MSSSQHPVALRLEQRVGGATRLLATVMLLPLVDGIFPALVIAGALDSVAGIVQVGLLVFGGSATVAVILAEMGDTSTRQQFRSVLLVGVPLIILAVVEAALAPTIASVLDVHIFERFAAIVILAIAAKTASATIGEYIPGPAVVVGLGAVASLTLSNPTLVVQTNPTLMLHAAAAALVGVGFALGVVAFQPYLRRIIDIDRFRFGSAVALGTLAISLFGIVPTYVPLPVFVVAGILAIDPDAAGNLDETTTDDASPDGAATDGGAEDDADDVDPSPSISVDGTIDYERDSGSRGETAYGYPGEDQGDERAPWL</sequence>
<feature type="transmembrane region" description="Helical" evidence="2">
    <location>
        <begin position="84"/>
        <end position="105"/>
    </location>
</feature>
<feature type="transmembrane region" description="Helical" evidence="2">
    <location>
        <begin position="168"/>
        <end position="192"/>
    </location>
</feature>
<keyword evidence="4" id="KW-1185">Reference proteome</keyword>
<feature type="transmembrane region" description="Helical" evidence="2">
    <location>
        <begin position="204"/>
        <end position="225"/>
    </location>
</feature>
<feature type="transmembrane region" description="Helical" evidence="2">
    <location>
        <begin position="111"/>
        <end position="130"/>
    </location>
</feature>
<evidence type="ECO:0000313" key="3">
    <source>
        <dbReference type="EMBL" id="MFC7199589.1"/>
    </source>
</evidence>
<dbReference type="InterPro" id="IPR043812">
    <property type="entry name" value="DUF5794"/>
</dbReference>
<evidence type="ECO:0000313" key="4">
    <source>
        <dbReference type="Proteomes" id="UP001596447"/>
    </source>
</evidence>
<accession>A0ABD5Z372</accession>
<dbReference type="Proteomes" id="UP001596447">
    <property type="component" value="Unassembled WGS sequence"/>
</dbReference>